<keyword evidence="2" id="KW-0812">Transmembrane</keyword>
<feature type="transmembrane region" description="Helical" evidence="2">
    <location>
        <begin position="20"/>
        <end position="41"/>
    </location>
</feature>
<dbReference type="EMBL" id="CP150951">
    <property type="protein sequence ID" value="WZC48080.1"/>
    <property type="molecule type" value="Genomic_DNA"/>
</dbReference>
<evidence type="ECO:0000256" key="2">
    <source>
        <dbReference type="SAM" id="Phobius"/>
    </source>
</evidence>
<keyword evidence="4" id="KW-1185">Reference proteome</keyword>
<keyword evidence="2" id="KW-1133">Transmembrane helix</keyword>
<gene>
    <name evidence="3" type="ORF">AABB29_14500</name>
</gene>
<accession>A0ABZ2V1Z3</accession>
<feature type="region of interest" description="Disordered" evidence="1">
    <location>
        <begin position="63"/>
        <end position="88"/>
    </location>
</feature>
<sequence length="88" mass="10019">MFDADWLKEFRLLVADLGLGPYQTLALLVALMITLRIGTVLKHRREMAEIKADSALENAKLQAKIKRQTSKREHKRLKSKKKGGSDND</sequence>
<dbReference type="Proteomes" id="UP001440612">
    <property type="component" value="Chromosome"/>
</dbReference>
<dbReference type="RefSeq" id="WP_341366199.1">
    <property type="nucleotide sequence ID" value="NZ_CP150951.2"/>
</dbReference>
<proteinExistence type="predicted"/>
<feature type="compositionally biased region" description="Basic residues" evidence="1">
    <location>
        <begin position="63"/>
        <end position="82"/>
    </location>
</feature>
<evidence type="ECO:0000313" key="3">
    <source>
        <dbReference type="EMBL" id="WZC48080.1"/>
    </source>
</evidence>
<protein>
    <submittedName>
        <fullName evidence="3">Uncharacterized protein</fullName>
    </submittedName>
</protein>
<organism evidence="3 4">
    <name type="scientific">Yoonia phaeophyticola</name>
    <dbReference type="NCBI Taxonomy" id="3137369"/>
    <lineage>
        <taxon>Bacteria</taxon>
        <taxon>Pseudomonadati</taxon>
        <taxon>Pseudomonadota</taxon>
        <taxon>Alphaproteobacteria</taxon>
        <taxon>Rhodobacterales</taxon>
        <taxon>Paracoccaceae</taxon>
        <taxon>Yoonia</taxon>
    </lineage>
</organism>
<evidence type="ECO:0000256" key="1">
    <source>
        <dbReference type="SAM" id="MobiDB-lite"/>
    </source>
</evidence>
<keyword evidence="2" id="KW-0472">Membrane</keyword>
<name>A0ABZ2V1Z3_9RHOB</name>
<evidence type="ECO:0000313" key="4">
    <source>
        <dbReference type="Proteomes" id="UP001440612"/>
    </source>
</evidence>
<reference evidence="4" key="1">
    <citation type="submission" date="2024-04" db="EMBL/GenBank/DDBJ databases">
        <title>Phylogenomic analyses of a clade within the roseobacter group suggest taxonomic reassignments of species of the genera Aestuariivita, Citreicella, Loktanella, Nautella, Pelagibaca, Ruegeria, Thalassobius, Thiobacimonas and Tropicibacter, and the proposal o.</title>
        <authorList>
            <person name="Jeon C.O."/>
        </authorList>
    </citation>
    <scope>NUCLEOTIDE SEQUENCE [LARGE SCALE GENOMIC DNA]</scope>
    <source>
        <strain evidence="4">BS5-3</strain>
    </source>
</reference>